<feature type="domain" description="PAS" evidence="2">
    <location>
        <begin position="86"/>
        <end position="156"/>
    </location>
</feature>
<dbReference type="AlphaFoldDB" id="A0A832RYD9"/>
<evidence type="ECO:0000259" key="3">
    <source>
        <dbReference type="PROSITE" id="PS50113"/>
    </source>
</evidence>
<dbReference type="RefSeq" id="WP_084174117.1">
    <property type="nucleotide sequence ID" value="NZ_DUIH01000021.1"/>
</dbReference>
<dbReference type="Proteomes" id="UP000600363">
    <property type="component" value="Unassembled WGS sequence"/>
</dbReference>
<dbReference type="InterPro" id="IPR000014">
    <property type="entry name" value="PAS"/>
</dbReference>
<dbReference type="Pfam" id="PF13426">
    <property type="entry name" value="PAS_9"/>
    <property type="match status" value="1"/>
</dbReference>
<comment type="caution">
    <text evidence="4">The sequence shown here is derived from an EMBL/GenBank/DDBJ whole genome shotgun (WGS) entry which is preliminary data.</text>
</comment>
<evidence type="ECO:0000256" key="1">
    <source>
        <dbReference type="SAM" id="Coils"/>
    </source>
</evidence>
<dbReference type="SMART" id="SM00086">
    <property type="entry name" value="PAC"/>
    <property type="match status" value="2"/>
</dbReference>
<dbReference type="SUPFAM" id="SSF55785">
    <property type="entry name" value="PYP-like sensor domain (PAS domain)"/>
    <property type="match status" value="2"/>
</dbReference>
<organism evidence="4 5">
    <name type="scientific">Methermicoccus shengliensis</name>
    <dbReference type="NCBI Taxonomy" id="660064"/>
    <lineage>
        <taxon>Archaea</taxon>
        <taxon>Methanobacteriati</taxon>
        <taxon>Methanobacteriota</taxon>
        <taxon>Stenosarchaea group</taxon>
        <taxon>Methanomicrobia</taxon>
        <taxon>Methanosarcinales</taxon>
        <taxon>Methermicoccaceae</taxon>
        <taxon>Methermicoccus</taxon>
    </lineage>
</organism>
<reference evidence="4" key="1">
    <citation type="journal article" date="2020" name="bioRxiv">
        <title>A rank-normalized archaeal taxonomy based on genome phylogeny resolves widespread incomplete and uneven classifications.</title>
        <authorList>
            <person name="Rinke C."/>
            <person name="Chuvochina M."/>
            <person name="Mussig A.J."/>
            <person name="Chaumeil P.-A."/>
            <person name="Waite D.W."/>
            <person name="Whitman W.B."/>
            <person name="Parks D.H."/>
            <person name="Hugenholtz P."/>
        </authorList>
    </citation>
    <scope>NUCLEOTIDE SEQUENCE</scope>
    <source>
        <strain evidence="4">UBA12518</strain>
    </source>
</reference>
<proteinExistence type="predicted"/>
<dbReference type="NCBIfam" id="TIGR00229">
    <property type="entry name" value="sensory_box"/>
    <property type="match status" value="2"/>
</dbReference>
<dbReference type="CDD" id="cd00130">
    <property type="entry name" value="PAS"/>
    <property type="match status" value="1"/>
</dbReference>
<dbReference type="InterPro" id="IPR052155">
    <property type="entry name" value="Biofilm_reg_signaling"/>
</dbReference>
<dbReference type="Pfam" id="PF08448">
    <property type="entry name" value="PAS_4"/>
    <property type="match status" value="1"/>
</dbReference>
<dbReference type="InterPro" id="IPR035965">
    <property type="entry name" value="PAS-like_dom_sf"/>
</dbReference>
<gene>
    <name evidence="4" type="ORF">HA299_05745</name>
</gene>
<feature type="domain" description="PAC" evidence="3">
    <location>
        <begin position="158"/>
        <end position="209"/>
    </location>
</feature>
<keyword evidence="1" id="KW-0175">Coiled coil</keyword>
<dbReference type="EMBL" id="DUIH01000021">
    <property type="protein sequence ID" value="HIH70094.1"/>
    <property type="molecule type" value="Genomic_DNA"/>
</dbReference>
<dbReference type="Gene3D" id="3.30.450.20">
    <property type="entry name" value="PAS domain"/>
    <property type="match status" value="2"/>
</dbReference>
<protein>
    <submittedName>
        <fullName evidence="4">PAS domain S-box protein</fullName>
    </submittedName>
</protein>
<dbReference type="PANTHER" id="PTHR44757">
    <property type="entry name" value="DIGUANYLATE CYCLASE DGCP"/>
    <property type="match status" value="1"/>
</dbReference>
<evidence type="ECO:0000313" key="4">
    <source>
        <dbReference type="EMBL" id="HIH70094.1"/>
    </source>
</evidence>
<evidence type="ECO:0000259" key="2">
    <source>
        <dbReference type="PROSITE" id="PS50112"/>
    </source>
</evidence>
<evidence type="ECO:0000313" key="5">
    <source>
        <dbReference type="Proteomes" id="UP000600363"/>
    </source>
</evidence>
<sequence>MPVNGYSSTTIRTPVYEMLKKIAKERGISVSDVIEEAAMGLVERAPEIEDIDSVSAEMHHLIQTTQRMQERAIRRVERIIEEFRRAQEKYKTLVETIPNLVFSTDPSGNFTYVNPMIYEYLGKHPNEVIGKNITNFVHEDDVDTMKAMFVRLSNGRRVDEEYRFIDENNNTKYLHLYITPIMSKGKVVEAVGVASDVTEHRRAEEKIAYLKQFNESIVQNAPLGIITFDKEGNVTSFNEVFLKQLLCTPEELMNRNVFRDSIDERMESWYRKCLNGNMCEYRGPCTITAGGITRYYHKWFAPLKVDGKVVGGICIVEDITEQKEMEEKLQRQAKQSRAE</sequence>
<dbReference type="PROSITE" id="PS50112">
    <property type="entry name" value="PAS"/>
    <property type="match status" value="1"/>
</dbReference>
<dbReference type="InterPro" id="IPR000700">
    <property type="entry name" value="PAS-assoc_C"/>
</dbReference>
<dbReference type="SMART" id="SM00091">
    <property type="entry name" value="PAS"/>
    <property type="match status" value="2"/>
</dbReference>
<dbReference type="InterPro" id="IPR001610">
    <property type="entry name" value="PAC"/>
</dbReference>
<dbReference type="InterPro" id="IPR013656">
    <property type="entry name" value="PAS_4"/>
</dbReference>
<dbReference type="PROSITE" id="PS50113">
    <property type="entry name" value="PAC"/>
    <property type="match status" value="1"/>
</dbReference>
<feature type="coiled-coil region" evidence="1">
    <location>
        <begin position="69"/>
        <end position="96"/>
    </location>
</feature>
<dbReference type="PANTHER" id="PTHR44757:SF2">
    <property type="entry name" value="BIOFILM ARCHITECTURE MAINTENANCE PROTEIN MBAA"/>
    <property type="match status" value="1"/>
</dbReference>
<name>A0A832RYD9_9EURY</name>
<accession>A0A832RYD9</accession>
<dbReference type="SMR" id="A0A832RYD9"/>